<comment type="function">
    <text evidence="8">Putative sodium-dependent amino acid/proton antiporter.</text>
</comment>
<feature type="transmembrane region" description="Helical" evidence="11">
    <location>
        <begin position="60"/>
        <end position="79"/>
    </location>
</feature>
<feature type="transmembrane region" description="Helical" evidence="11">
    <location>
        <begin position="344"/>
        <end position="363"/>
    </location>
</feature>
<reference evidence="14" key="1">
    <citation type="submission" date="2025-08" db="UniProtKB">
        <authorList>
            <consortium name="RefSeq"/>
        </authorList>
    </citation>
    <scope>IDENTIFICATION</scope>
    <source>
        <tissue evidence="14">Muscle</tissue>
    </source>
</reference>
<gene>
    <name evidence="14" type="primary">LOC106465494</name>
</gene>
<comment type="subcellular location">
    <subcellularLocation>
        <location evidence="1">Membrane</location>
        <topology evidence="1">Multi-pass membrane protein</topology>
    </subcellularLocation>
</comment>
<evidence type="ECO:0000256" key="3">
    <source>
        <dbReference type="ARBA" id="ARBA00022448"/>
    </source>
</evidence>
<accession>A0ABM1BFV5</accession>
<dbReference type="PANTHER" id="PTHR22950:SF458">
    <property type="entry name" value="SODIUM-COUPLED NEUTRAL AMINO ACID TRANSPORTER 11-RELATED"/>
    <property type="match status" value="1"/>
</dbReference>
<name>A0ABM1BFV5_LIMPO</name>
<dbReference type="Proteomes" id="UP000694941">
    <property type="component" value="Unplaced"/>
</dbReference>
<organism evidence="13 14">
    <name type="scientific">Limulus polyphemus</name>
    <name type="common">Atlantic horseshoe crab</name>
    <dbReference type="NCBI Taxonomy" id="6850"/>
    <lineage>
        <taxon>Eukaryota</taxon>
        <taxon>Metazoa</taxon>
        <taxon>Ecdysozoa</taxon>
        <taxon>Arthropoda</taxon>
        <taxon>Chelicerata</taxon>
        <taxon>Merostomata</taxon>
        <taxon>Xiphosura</taxon>
        <taxon>Limulidae</taxon>
        <taxon>Limulus</taxon>
    </lineage>
</organism>
<evidence type="ECO:0000256" key="1">
    <source>
        <dbReference type="ARBA" id="ARBA00004141"/>
    </source>
</evidence>
<keyword evidence="3" id="KW-0813">Transport</keyword>
<dbReference type="InterPro" id="IPR013057">
    <property type="entry name" value="AA_transpt_TM"/>
</dbReference>
<feature type="transmembrane region" description="Helical" evidence="11">
    <location>
        <begin position="129"/>
        <end position="151"/>
    </location>
</feature>
<sequence>MAAPTENTYMLDQKDSGTSIQAGNMEEETASFGSPQDTKMLVLEEQGGKKVDMSNLQQTGFNYINSIIGSGIIGIAYALRQAGFGLGIILLLFIALITDYSLCILVKSGNIVGATTYQDLVHAAFGSPGFYFLTFIQFVYPYIAMVSYNVIIGDTITKVFLRMFNLPRDSILGNRNLVVLVCTLIITLPLSLLRNISRLNKVSLVSLVFAVFIMLFVLVRLGTMTKFVPVTEGAYSFANYGITNAIGVIAFAYMCHHNSFLLYAALENPSQKRWNQVTHISISAACMMILVFGICGYVTFTGFSQGDLLENYCMDDDWANVARLLFTITIMLTYPIECFVTREGVLAAVPLAYVLPAVTYLKLESGSLFSWQKLPAFLMALWGMVVAVCGLVIAIVNMTDQVTCSHGEEMPYCKHSPLNPNTSLPLNITGSFFNHISD</sequence>
<feature type="domain" description="Amino acid transporter transmembrane" evidence="12">
    <location>
        <begin position="57"/>
        <end position="343"/>
    </location>
</feature>
<evidence type="ECO:0000256" key="4">
    <source>
        <dbReference type="ARBA" id="ARBA00022692"/>
    </source>
</evidence>
<evidence type="ECO:0000256" key="2">
    <source>
        <dbReference type="ARBA" id="ARBA00008066"/>
    </source>
</evidence>
<dbReference type="GeneID" id="106465494"/>
<evidence type="ECO:0000256" key="6">
    <source>
        <dbReference type="ARBA" id="ARBA00022989"/>
    </source>
</evidence>
<feature type="transmembrane region" description="Helical" evidence="11">
    <location>
        <begin position="277"/>
        <end position="300"/>
    </location>
</feature>
<dbReference type="PANTHER" id="PTHR22950">
    <property type="entry name" value="AMINO ACID TRANSPORTER"/>
    <property type="match status" value="1"/>
</dbReference>
<evidence type="ECO:0000259" key="12">
    <source>
        <dbReference type="Pfam" id="PF01490"/>
    </source>
</evidence>
<protein>
    <recommendedName>
        <fullName evidence="9">Putative sodium-coupled neutral amino acid transporter 11</fullName>
    </recommendedName>
    <alternativeName>
        <fullName evidence="10">Solute carrier family 38 member 11</fullName>
    </alternativeName>
</protein>
<keyword evidence="5" id="KW-0029">Amino-acid transport</keyword>
<evidence type="ECO:0000313" key="13">
    <source>
        <dbReference type="Proteomes" id="UP000694941"/>
    </source>
</evidence>
<keyword evidence="13" id="KW-1185">Reference proteome</keyword>
<comment type="similarity">
    <text evidence="2">Belongs to the amino acid/polyamine transporter 2 family.</text>
</comment>
<evidence type="ECO:0000313" key="14">
    <source>
        <dbReference type="RefSeq" id="XP_013781176.1"/>
    </source>
</evidence>
<feature type="transmembrane region" description="Helical" evidence="11">
    <location>
        <begin position="85"/>
        <end position="108"/>
    </location>
</feature>
<evidence type="ECO:0000256" key="7">
    <source>
        <dbReference type="ARBA" id="ARBA00023136"/>
    </source>
</evidence>
<evidence type="ECO:0000256" key="11">
    <source>
        <dbReference type="SAM" id="Phobius"/>
    </source>
</evidence>
<proteinExistence type="inferred from homology"/>
<keyword evidence="7 11" id="KW-0472">Membrane</keyword>
<evidence type="ECO:0000256" key="8">
    <source>
        <dbReference type="ARBA" id="ARBA00037101"/>
    </source>
</evidence>
<keyword evidence="6 11" id="KW-1133">Transmembrane helix</keyword>
<dbReference type="Pfam" id="PF01490">
    <property type="entry name" value="Aa_trans"/>
    <property type="match status" value="1"/>
</dbReference>
<feature type="transmembrane region" description="Helical" evidence="11">
    <location>
        <begin position="202"/>
        <end position="222"/>
    </location>
</feature>
<feature type="transmembrane region" description="Helical" evidence="11">
    <location>
        <begin position="242"/>
        <end position="265"/>
    </location>
</feature>
<feature type="transmembrane region" description="Helical" evidence="11">
    <location>
        <begin position="320"/>
        <end position="337"/>
    </location>
</feature>
<feature type="transmembrane region" description="Helical" evidence="11">
    <location>
        <begin position="171"/>
        <end position="190"/>
    </location>
</feature>
<feature type="transmembrane region" description="Helical" evidence="11">
    <location>
        <begin position="375"/>
        <end position="396"/>
    </location>
</feature>
<keyword evidence="4 11" id="KW-0812">Transmembrane</keyword>
<evidence type="ECO:0000256" key="5">
    <source>
        <dbReference type="ARBA" id="ARBA00022970"/>
    </source>
</evidence>
<dbReference type="RefSeq" id="XP_013781176.1">
    <property type="nucleotide sequence ID" value="XM_013925722.2"/>
</dbReference>
<evidence type="ECO:0000256" key="10">
    <source>
        <dbReference type="ARBA" id="ARBA00041723"/>
    </source>
</evidence>
<evidence type="ECO:0000256" key="9">
    <source>
        <dbReference type="ARBA" id="ARBA00040814"/>
    </source>
</evidence>